<feature type="compositionally biased region" description="Basic and acidic residues" evidence="2">
    <location>
        <begin position="154"/>
        <end position="170"/>
    </location>
</feature>
<evidence type="ECO:0000256" key="2">
    <source>
        <dbReference type="SAM" id="MobiDB-lite"/>
    </source>
</evidence>
<feature type="compositionally biased region" description="Polar residues" evidence="2">
    <location>
        <begin position="727"/>
        <end position="738"/>
    </location>
</feature>
<feature type="compositionally biased region" description="Low complexity" evidence="2">
    <location>
        <begin position="387"/>
        <end position="398"/>
    </location>
</feature>
<dbReference type="EMBL" id="CM032182">
    <property type="protein sequence ID" value="KAG7096552.1"/>
    <property type="molecule type" value="Genomic_DNA"/>
</dbReference>
<feature type="compositionally biased region" description="Basic and acidic residues" evidence="2">
    <location>
        <begin position="350"/>
        <end position="371"/>
    </location>
</feature>
<evidence type="ECO:0000313" key="4">
    <source>
        <dbReference type="EMBL" id="KAG7096552.1"/>
    </source>
</evidence>
<keyword evidence="5" id="KW-1185">Reference proteome</keyword>
<feature type="region of interest" description="Disordered" evidence="2">
    <location>
        <begin position="874"/>
        <end position="942"/>
    </location>
</feature>
<feature type="compositionally biased region" description="Low complexity" evidence="2">
    <location>
        <begin position="715"/>
        <end position="726"/>
    </location>
</feature>
<feature type="domain" description="SS18 N-terminal" evidence="3">
    <location>
        <begin position="235"/>
        <end position="293"/>
    </location>
</feature>
<dbReference type="GeneID" id="66073050"/>
<dbReference type="Proteomes" id="UP001049176">
    <property type="component" value="Chromosome 2"/>
</dbReference>
<feature type="region of interest" description="Disordered" evidence="2">
    <location>
        <begin position="333"/>
        <end position="510"/>
    </location>
</feature>
<feature type="compositionally biased region" description="Polar residues" evidence="2">
    <location>
        <begin position="85"/>
        <end position="116"/>
    </location>
</feature>
<dbReference type="RefSeq" id="XP_043013022.1">
    <property type="nucleotide sequence ID" value="XM_043148423.1"/>
</dbReference>
<gene>
    <name evidence="4" type="ORF">E1B28_003974</name>
</gene>
<organism evidence="4 5">
    <name type="scientific">Marasmius oreades</name>
    <name type="common">fairy-ring Marasmius</name>
    <dbReference type="NCBI Taxonomy" id="181124"/>
    <lineage>
        <taxon>Eukaryota</taxon>
        <taxon>Fungi</taxon>
        <taxon>Dikarya</taxon>
        <taxon>Basidiomycota</taxon>
        <taxon>Agaricomycotina</taxon>
        <taxon>Agaricomycetes</taxon>
        <taxon>Agaricomycetidae</taxon>
        <taxon>Agaricales</taxon>
        <taxon>Marasmiineae</taxon>
        <taxon>Marasmiaceae</taxon>
        <taxon>Marasmius</taxon>
    </lineage>
</organism>
<proteinExistence type="inferred from homology"/>
<feature type="compositionally biased region" description="Polar residues" evidence="2">
    <location>
        <begin position="492"/>
        <end position="502"/>
    </location>
</feature>
<accession>A0A9P8AC05</accession>
<feature type="compositionally biased region" description="Polar residues" evidence="2">
    <location>
        <begin position="171"/>
        <end position="186"/>
    </location>
</feature>
<feature type="region of interest" description="Disordered" evidence="2">
    <location>
        <begin position="1"/>
        <end position="186"/>
    </location>
</feature>
<dbReference type="AlphaFoldDB" id="A0A9P8AC05"/>
<feature type="compositionally biased region" description="Low complexity" evidence="2">
    <location>
        <begin position="412"/>
        <end position="423"/>
    </location>
</feature>
<dbReference type="Pfam" id="PF05030">
    <property type="entry name" value="SSXT"/>
    <property type="match status" value="1"/>
</dbReference>
<feature type="compositionally biased region" description="Polar residues" evidence="2">
    <location>
        <begin position="887"/>
        <end position="899"/>
    </location>
</feature>
<protein>
    <recommendedName>
        <fullName evidence="3">SS18 N-terminal domain-containing protein</fullName>
    </recommendedName>
</protein>
<comment type="caution">
    <text evidence="4">The sequence shown here is derived from an EMBL/GenBank/DDBJ whole genome shotgun (WGS) entry which is preliminary data.</text>
</comment>
<feature type="compositionally biased region" description="Polar residues" evidence="2">
    <location>
        <begin position="929"/>
        <end position="941"/>
    </location>
</feature>
<dbReference type="InterPro" id="IPR007726">
    <property type="entry name" value="SS18_N"/>
</dbReference>
<feature type="region of interest" description="Disordered" evidence="2">
    <location>
        <begin position="715"/>
        <end position="749"/>
    </location>
</feature>
<dbReference type="OrthoDB" id="2530523at2759"/>
<feature type="compositionally biased region" description="Low complexity" evidence="2">
    <location>
        <begin position="127"/>
        <end position="137"/>
    </location>
</feature>
<feature type="compositionally biased region" description="Basic and acidic residues" evidence="2">
    <location>
        <begin position="117"/>
        <end position="126"/>
    </location>
</feature>
<evidence type="ECO:0000259" key="3">
    <source>
        <dbReference type="Pfam" id="PF05030"/>
    </source>
</evidence>
<evidence type="ECO:0000256" key="1">
    <source>
        <dbReference type="ARBA" id="ARBA00007945"/>
    </source>
</evidence>
<feature type="region of interest" description="Disordered" evidence="2">
    <location>
        <begin position="768"/>
        <end position="791"/>
    </location>
</feature>
<feature type="compositionally biased region" description="Polar residues" evidence="2">
    <location>
        <begin position="23"/>
        <end position="32"/>
    </location>
</feature>
<dbReference type="KEGG" id="more:E1B28_003974"/>
<feature type="compositionally biased region" description="Low complexity" evidence="2">
    <location>
        <begin position="10"/>
        <end position="21"/>
    </location>
</feature>
<reference evidence="4" key="1">
    <citation type="journal article" date="2021" name="Genome Biol. Evol.">
        <title>The assembled and annotated genome of the fairy-ring fungus Marasmius oreades.</title>
        <authorList>
            <person name="Hiltunen M."/>
            <person name="Ament-Velasquez S.L."/>
            <person name="Johannesson H."/>
        </authorList>
    </citation>
    <scope>NUCLEOTIDE SEQUENCE</scope>
    <source>
        <strain evidence="4">03SP1</strain>
    </source>
</reference>
<feature type="compositionally biased region" description="Low complexity" evidence="2">
    <location>
        <begin position="448"/>
        <end position="477"/>
    </location>
</feature>
<comment type="similarity">
    <text evidence="1">Belongs to the SS18 family.</text>
</comment>
<feature type="compositionally biased region" description="Polar residues" evidence="2">
    <location>
        <begin position="333"/>
        <end position="348"/>
    </location>
</feature>
<evidence type="ECO:0000313" key="5">
    <source>
        <dbReference type="Proteomes" id="UP001049176"/>
    </source>
</evidence>
<feature type="compositionally biased region" description="Polar residues" evidence="2">
    <location>
        <begin position="44"/>
        <end position="54"/>
    </location>
</feature>
<feature type="compositionally biased region" description="Gly residues" evidence="2">
    <location>
        <begin position="874"/>
        <end position="884"/>
    </location>
</feature>
<name>A0A9P8AC05_9AGAR</name>
<sequence>MIHIDRNHHSPLSNSSHSKQNLILPNQHSLQIPSPWADLPQRPPNSQSDGSKQPQDQKRDPATPPEGDPVTSRPSGPESPASPADGNSTSPTADERSSSLSPVPETTIQAEQNVDTADTKPLEDRVPSCLSTPLSELSPPPDDMDTPAADTAEPSEKKESGESKGDDENAAKSQAEVNGVNSPNLVNFSSQQLSSFATSGAGTDGGSEAHLHHPSLMNHHSPMPGAIPSAPTNSSEQRVAMMLELNSELIKVSMEFQARGIQFADSRFQQYAARIKSNLDYMARWADNTINPAALPPLPIIDAPPPVEFTSTERVQQLYSDLATVFAKALAQRNQLSSATPQPMTPITTLKRERSEDIPLDMMNKRRDTGENKMLNSPSMMPPPSLPQSQQQENQYPSTSSTPIPNGMTPLSAQSQSAQMSDQVGAGGPTAMSPPGMMNANEAQMTTQRQAAMRLQQQRQNSQQGMSGSRQMSPPSSGSGGMNQQISGGGMQNQMNGTTPSHPQMAGGGAGLTAQQAYTILNTPNHPFVGVLMKQVPGFATLPIQDQMRKISQLAAIKIQEHQHQQQQNAMNMGRPTGAMPNMSPPMNNVGMGGVNTSPGGMTTGMGMPGNQFSNPQQVPPVTHQAQMAQNPMMIGQGGSGSPNGMDPQRSMTGTPQLGGMSNSPMHLNQMTQRQLMLMQQQQQNRGGGNMGGGSINPANMMMNPQQQMAFMQQQQERMRQQQIQQPPATSPTHSRGSVGSPMLTGNAGGDNNGFPPVLRSGSAIPGIARSARSPPDGGVQSPMTPRMPNRGSMNQDDFTRMMMQQQQGGQQRGMQPQNGFNPQQMQASSNWQQQQQIGLTPSSYGMNNRPGSAAGFVGGGSYGGGVGGGGQGSNNGVVGGGSPPGLSQTWGTPNNPNASYPFATPSPGHQSDLAPTRHMSATPAPGQQPMQAPNMISPTSADPFLFANDFSFPNWTQ</sequence>